<dbReference type="InterPro" id="IPR042116">
    <property type="entry name" value="TypA/BipA_C"/>
</dbReference>
<organism evidence="3 4">
    <name type="scientific">Candidatus Dojkabacteria bacterium</name>
    <dbReference type="NCBI Taxonomy" id="2099670"/>
    <lineage>
        <taxon>Bacteria</taxon>
        <taxon>Candidatus Dojkabacteria</taxon>
    </lineage>
</organism>
<dbReference type="PANTHER" id="PTHR42908:SF8">
    <property type="entry name" value="TR-TYPE G DOMAIN-CONTAINING PROTEIN"/>
    <property type="match status" value="1"/>
</dbReference>
<dbReference type="InterPro" id="IPR000640">
    <property type="entry name" value="EFG_V-like"/>
</dbReference>
<dbReference type="EMBL" id="JAGQLI010000038">
    <property type="protein sequence ID" value="MCA9378933.1"/>
    <property type="molecule type" value="Genomic_DNA"/>
</dbReference>
<dbReference type="InterPro" id="IPR031157">
    <property type="entry name" value="G_TR_CS"/>
</dbReference>
<dbReference type="Gene3D" id="3.40.50.300">
    <property type="entry name" value="P-loop containing nucleotide triphosphate hydrolases"/>
    <property type="match status" value="1"/>
</dbReference>
<dbReference type="PROSITE" id="PS00301">
    <property type="entry name" value="G_TR_1"/>
    <property type="match status" value="1"/>
</dbReference>
<evidence type="ECO:0000256" key="1">
    <source>
        <dbReference type="ARBA" id="ARBA00023134"/>
    </source>
</evidence>
<dbReference type="GO" id="GO:1990904">
    <property type="term" value="C:ribonucleoprotein complex"/>
    <property type="evidence" value="ECO:0007669"/>
    <property type="project" value="TreeGrafter"/>
</dbReference>
<dbReference type="Gene3D" id="2.40.50.250">
    <property type="entry name" value="bipa protein"/>
    <property type="match status" value="1"/>
</dbReference>
<feature type="non-terminal residue" evidence="3">
    <location>
        <position position="1"/>
    </location>
</feature>
<name>A0A955KZD2_9BACT</name>
<dbReference type="Pfam" id="PF21018">
    <property type="entry name" value="BipA_C"/>
    <property type="match status" value="1"/>
</dbReference>
<dbReference type="InterPro" id="IPR000795">
    <property type="entry name" value="T_Tr_GTP-bd_dom"/>
</dbReference>
<keyword evidence="1" id="KW-0342">GTP-binding</keyword>
<evidence type="ECO:0000313" key="3">
    <source>
        <dbReference type="EMBL" id="MCA9378933.1"/>
    </source>
</evidence>
<dbReference type="GO" id="GO:0005525">
    <property type="term" value="F:GTP binding"/>
    <property type="evidence" value="ECO:0007669"/>
    <property type="project" value="UniProtKB-KW"/>
</dbReference>
<dbReference type="Pfam" id="PF00679">
    <property type="entry name" value="EFG_C"/>
    <property type="match status" value="1"/>
</dbReference>
<reference evidence="3" key="2">
    <citation type="journal article" date="2021" name="Microbiome">
        <title>Successional dynamics and alternative stable states in a saline activated sludge microbial community over 9 years.</title>
        <authorList>
            <person name="Wang Y."/>
            <person name="Ye J."/>
            <person name="Ju F."/>
            <person name="Liu L."/>
            <person name="Boyd J.A."/>
            <person name="Deng Y."/>
            <person name="Parks D.H."/>
            <person name="Jiang X."/>
            <person name="Yin X."/>
            <person name="Woodcroft B.J."/>
            <person name="Tyson G.W."/>
            <person name="Hugenholtz P."/>
            <person name="Polz M.F."/>
            <person name="Zhang T."/>
        </authorList>
    </citation>
    <scope>NUCLEOTIDE SEQUENCE</scope>
    <source>
        <strain evidence="3">HKST-UBA12</strain>
    </source>
</reference>
<gene>
    <name evidence="3" type="ORF">KC640_00755</name>
</gene>
<feature type="domain" description="Tr-type G" evidence="2">
    <location>
        <begin position="1"/>
        <end position="192"/>
    </location>
</feature>
<dbReference type="AlphaFoldDB" id="A0A955KZD2"/>
<dbReference type="InterPro" id="IPR005225">
    <property type="entry name" value="Small_GTP-bd"/>
</dbReference>
<dbReference type="InterPro" id="IPR027417">
    <property type="entry name" value="P-loop_NTPase"/>
</dbReference>
<dbReference type="InterPro" id="IPR009000">
    <property type="entry name" value="Transl_B-barrel_sf"/>
</dbReference>
<dbReference type="Gene3D" id="3.30.70.870">
    <property type="entry name" value="Elongation Factor G (Translational Gtpase), domain 3"/>
    <property type="match status" value="1"/>
</dbReference>
<dbReference type="GO" id="GO:0003924">
    <property type="term" value="F:GTPase activity"/>
    <property type="evidence" value="ECO:0007669"/>
    <property type="project" value="InterPro"/>
</dbReference>
<dbReference type="CDD" id="cd03691">
    <property type="entry name" value="BipA_TypA_II"/>
    <property type="match status" value="1"/>
</dbReference>
<evidence type="ECO:0000259" key="2">
    <source>
        <dbReference type="PROSITE" id="PS51722"/>
    </source>
</evidence>
<dbReference type="InterPro" id="IPR035647">
    <property type="entry name" value="EFG_III/V"/>
</dbReference>
<dbReference type="NCBIfam" id="TIGR00231">
    <property type="entry name" value="small_GTP"/>
    <property type="match status" value="1"/>
</dbReference>
<keyword evidence="1" id="KW-0547">Nucleotide-binding</keyword>
<proteinExistence type="predicted"/>
<sequence>VDHGKTTLVDAFLKQTNLFRENQQEMQESAILDSGDLEREKGITITAKTASVMYEGYKINIIDTPGHADFGGEVERTLNMADGCLLIVDAQEGPMPQTKFVLKKALETGLRPIVVINKIDKQYAAPAKTLDKINDLFLALAKDPEQLEFPIFYAIGREGKAFTEMPEGDLATTPGDIKPLLDGIIEHVPAPVGDESGPFQMLITSLDFDSHMGRMLIGRINRGKVSLKDQLAAVHGQEVGAVQDKGQVKSILVRNGLGYVSVDSASCGEIVAITGIDSTAIGGTLCIASHIDALPTIKLSPPSVQAKFEASTSPFLGREGKFVTAKQIQQRLEKEQQLNISLNITKTDGGGFIVAGRGELQLAILIEELRREGYEFQVRRPEVILHEENGQWMEPLEELVIDVPEEYQGGVITEVSERKGELMNMEVENGNCRITYHILTRNLLGLRNNLLTLTKGNLVMNNHVESYVPFDKNQPEIYRKGVLIASETGTAVAYAMNTAQERGELFITPSTEVYEGMIVGINKYDQDLEINVCKEREKSGVRRNQAEITQVALKTPHILTLEFALVFLAKDEILEVTPQNLRLRKQYLTKNERVWSTRKNLNNYAKQQMGLA</sequence>
<evidence type="ECO:0000313" key="4">
    <source>
        <dbReference type="Proteomes" id="UP000760819"/>
    </source>
</evidence>
<dbReference type="InterPro" id="IPR047041">
    <property type="entry name" value="BipA_GTP-bd_dom"/>
</dbReference>
<dbReference type="SUPFAM" id="SSF52540">
    <property type="entry name" value="P-loop containing nucleoside triphosphate hydrolases"/>
    <property type="match status" value="1"/>
</dbReference>
<dbReference type="SMART" id="SM00838">
    <property type="entry name" value="EFG_C"/>
    <property type="match status" value="1"/>
</dbReference>
<dbReference type="PANTHER" id="PTHR42908">
    <property type="entry name" value="TRANSLATION ELONGATION FACTOR-RELATED"/>
    <property type="match status" value="1"/>
</dbReference>
<comment type="caution">
    <text evidence="3">The sequence shown here is derived from an EMBL/GenBank/DDBJ whole genome shotgun (WGS) entry which is preliminary data.</text>
</comment>
<dbReference type="CDD" id="cd01891">
    <property type="entry name" value="TypA_BipA"/>
    <property type="match status" value="1"/>
</dbReference>
<accession>A0A955KZD2</accession>
<dbReference type="PROSITE" id="PS51722">
    <property type="entry name" value="G_TR_2"/>
    <property type="match status" value="1"/>
</dbReference>
<dbReference type="Proteomes" id="UP000760819">
    <property type="component" value="Unassembled WGS sequence"/>
</dbReference>
<dbReference type="Gene3D" id="2.40.30.10">
    <property type="entry name" value="Translation factors"/>
    <property type="match status" value="1"/>
</dbReference>
<reference evidence="3" key="1">
    <citation type="submission" date="2020-04" db="EMBL/GenBank/DDBJ databases">
        <authorList>
            <person name="Zhang T."/>
        </authorList>
    </citation>
    <scope>NUCLEOTIDE SEQUENCE</scope>
    <source>
        <strain evidence="3">HKST-UBA12</strain>
    </source>
</reference>
<dbReference type="GO" id="GO:0005829">
    <property type="term" value="C:cytosol"/>
    <property type="evidence" value="ECO:0007669"/>
    <property type="project" value="TreeGrafter"/>
</dbReference>
<dbReference type="SUPFAM" id="SSF50447">
    <property type="entry name" value="Translation proteins"/>
    <property type="match status" value="1"/>
</dbReference>
<dbReference type="InterPro" id="IPR048876">
    <property type="entry name" value="BipA_C"/>
</dbReference>
<dbReference type="InterPro" id="IPR047042">
    <property type="entry name" value="BipA_II"/>
</dbReference>
<dbReference type="PRINTS" id="PR00315">
    <property type="entry name" value="ELONGATNFCT"/>
</dbReference>
<dbReference type="SUPFAM" id="SSF54980">
    <property type="entry name" value="EF-G C-terminal domain-like"/>
    <property type="match status" value="2"/>
</dbReference>
<dbReference type="Pfam" id="PF00009">
    <property type="entry name" value="GTP_EFTU"/>
    <property type="match status" value="1"/>
</dbReference>
<dbReference type="Gene3D" id="3.30.70.240">
    <property type="match status" value="1"/>
</dbReference>
<protein>
    <submittedName>
        <fullName evidence="3">GTP-binding protein</fullName>
    </submittedName>
</protein>